<dbReference type="RefSeq" id="WP_147459161.1">
    <property type="nucleotide sequence ID" value="NZ_JBIUBA010000019.1"/>
</dbReference>
<evidence type="ECO:0000313" key="2">
    <source>
        <dbReference type="Proteomes" id="UP000272729"/>
    </source>
</evidence>
<keyword evidence="2" id="KW-1185">Reference proteome</keyword>
<gene>
    <name evidence="1" type="ORF">DFJ66_0696</name>
</gene>
<sequence>MSSELVSVPAAHERKRAWCLGGRPNTARRGWDRAGSDPLVPAARDLPQQALEAAWLCALARTTDGFRRRGRVLSSTQAVRRVRPEGGAVALEVPDAALNDVLAEVLPCVVGDHLVGIPGLRPVPGRKHLDLRVLGTSARVRLLGVTKDRWRQAADRLSGVGEPLWRRADPHESELTTVPVDVPLAPASGVLRRLPLWRGAAWLSVVGRGDVLDLYWRGGPPGDAMAAILGDSCCRVPDVTAVAYSLPEGGVQGLRLTPGARARGDEPEWAWTQWLARSAPGPGAVEAAVHTGGEPPVGVLPHLWEQDGVRDALARREITPLYRLLLRQGVSLDRLVALTGQSRADVEAVVAGRPVDDYDTLTRIAEGLGIPKGYMGLAHDEQPAPTPADDRDEAAKRRAFLVYAARITVGATFTDQPWDECDHRMPA</sequence>
<evidence type="ECO:0000313" key="1">
    <source>
        <dbReference type="EMBL" id="RKT67521.1"/>
    </source>
</evidence>
<protein>
    <submittedName>
        <fullName evidence="1">Uncharacterized protein</fullName>
    </submittedName>
</protein>
<dbReference type="EMBL" id="RBXR01000001">
    <property type="protein sequence ID" value="RKT67521.1"/>
    <property type="molecule type" value="Genomic_DNA"/>
</dbReference>
<name>A0A495X071_9PSEU</name>
<accession>A0A495X071</accession>
<reference evidence="1 2" key="1">
    <citation type="submission" date="2018-10" db="EMBL/GenBank/DDBJ databases">
        <title>Sequencing the genomes of 1000 actinobacteria strains.</title>
        <authorList>
            <person name="Klenk H.-P."/>
        </authorList>
    </citation>
    <scope>NUCLEOTIDE SEQUENCE [LARGE SCALE GENOMIC DNA]</scope>
    <source>
        <strain evidence="1 2">DSM 43911</strain>
    </source>
</reference>
<dbReference type="AlphaFoldDB" id="A0A495X071"/>
<organism evidence="1 2">
    <name type="scientific">Saccharothrix variisporea</name>
    <dbReference type="NCBI Taxonomy" id="543527"/>
    <lineage>
        <taxon>Bacteria</taxon>
        <taxon>Bacillati</taxon>
        <taxon>Actinomycetota</taxon>
        <taxon>Actinomycetes</taxon>
        <taxon>Pseudonocardiales</taxon>
        <taxon>Pseudonocardiaceae</taxon>
        <taxon>Saccharothrix</taxon>
    </lineage>
</organism>
<dbReference type="Proteomes" id="UP000272729">
    <property type="component" value="Unassembled WGS sequence"/>
</dbReference>
<comment type="caution">
    <text evidence="1">The sequence shown here is derived from an EMBL/GenBank/DDBJ whole genome shotgun (WGS) entry which is preliminary data.</text>
</comment>
<dbReference type="OrthoDB" id="3669132at2"/>
<proteinExistence type="predicted"/>